<evidence type="ECO:0000256" key="1">
    <source>
        <dbReference type="SAM" id="MobiDB-lite"/>
    </source>
</evidence>
<feature type="compositionally biased region" description="Low complexity" evidence="1">
    <location>
        <begin position="1"/>
        <end position="20"/>
    </location>
</feature>
<proteinExistence type="predicted"/>
<feature type="region of interest" description="Disordered" evidence="1">
    <location>
        <begin position="225"/>
        <end position="251"/>
    </location>
</feature>
<feature type="compositionally biased region" description="Polar residues" evidence="1">
    <location>
        <begin position="21"/>
        <end position="38"/>
    </location>
</feature>
<feature type="compositionally biased region" description="Low complexity" evidence="1">
    <location>
        <begin position="189"/>
        <end position="199"/>
    </location>
</feature>
<gene>
    <name evidence="2" type="ORF">EST38_g9617</name>
</gene>
<feature type="region of interest" description="Disordered" evidence="1">
    <location>
        <begin position="367"/>
        <end position="444"/>
    </location>
</feature>
<name>A0A4Q2D9I8_9AGAR</name>
<feature type="region of interest" description="Disordered" evidence="1">
    <location>
        <begin position="175"/>
        <end position="199"/>
    </location>
</feature>
<comment type="caution">
    <text evidence="2">The sequence shown here is derived from an EMBL/GenBank/DDBJ whole genome shotgun (WGS) entry which is preliminary data.</text>
</comment>
<evidence type="ECO:0000313" key="3">
    <source>
        <dbReference type="Proteomes" id="UP000290288"/>
    </source>
</evidence>
<feature type="region of interest" description="Disordered" evidence="1">
    <location>
        <begin position="1"/>
        <end position="123"/>
    </location>
</feature>
<dbReference type="STRING" id="2316362.A0A4Q2D9I8"/>
<protein>
    <submittedName>
        <fullName evidence="2">Uncharacterized protein</fullName>
    </submittedName>
</protein>
<dbReference type="EMBL" id="SDEE01000460">
    <property type="protein sequence ID" value="RXW16237.1"/>
    <property type="molecule type" value="Genomic_DNA"/>
</dbReference>
<organism evidence="2 3">
    <name type="scientific">Candolleomyces aberdarensis</name>
    <dbReference type="NCBI Taxonomy" id="2316362"/>
    <lineage>
        <taxon>Eukaryota</taxon>
        <taxon>Fungi</taxon>
        <taxon>Dikarya</taxon>
        <taxon>Basidiomycota</taxon>
        <taxon>Agaricomycotina</taxon>
        <taxon>Agaricomycetes</taxon>
        <taxon>Agaricomycetidae</taxon>
        <taxon>Agaricales</taxon>
        <taxon>Agaricineae</taxon>
        <taxon>Psathyrellaceae</taxon>
        <taxon>Candolleomyces</taxon>
    </lineage>
</organism>
<feature type="compositionally biased region" description="Low complexity" evidence="1">
    <location>
        <begin position="400"/>
        <end position="417"/>
    </location>
</feature>
<dbReference type="AlphaFoldDB" id="A0A4Q2D9I8"/>
<keyword evidence="3" id="KW-1185">Reference proteome</keyword>
<feature type="compositionally biased region" description="Low complexity" evidence="1">
    <location>
        <begin position="70"/>
        <end position="92"/>
    </location>
</feature>
<sequence>MPRSTRSSSAASAAAAPTPANSGQSTRSKKTQAASTTAGEPDASLPKKRGRGRSPKVPVASEPPAESLEPKSAAPAVSKAPKANKTAKQAAPKAKKTLKAAASLPPQPAPPQMSPKVTAKLQKERQLELTDNIWTVIEANDVREMTERSSRAIHHLADIPEAVESAGEEVFDLTNISGGSSEDEEDSAPKAPVAPLPAKLPANRDDAASEIAALKAKIQELEALSRTKGKKPASVQKEMRKPPPSFASGLHPLYFQQTNKNVVDTRRSISPFEMGGLDDNDTTDTCPTPSVATGPNAPAKSQLANLAKQGLMAKDIARDAARKNDNVVVALWDQPPQSQARTTAVPPRVKHGQALRRHETFIELAPTNIPAPSHTPVNIHAPTSTRAPASMHAHAGTRVPASAHASTSANANAPTSTKPTLRKSKKASKQGSENGEGGRLTANDVRTTDLPPFLEARNKWKAVFLPSLYHTFFLSMEIFDAFRSSSPEFLETVQELIDLIYPESRYVLAEAGDPIVLTAYNRISIIRSQVASYAVTIIQEHMRETFRLQDRHAAPDYHNAHSWLLWARQLAFSPLFFEVPTPLECRVPQDDPAFIVSNPQLFAVVVAQTQVNSFHKAECGLLFC</sequence>
<reference evidence="2 3" key="1">
    <citation type="submission" date="2019-01" db="EMBL/GenBank/DDBJ databases">
        <title>Draft genome sequence of Psathyrella aberdarensis IHI B618.</title>
        <authorList>
            <person name="Buettner E."/>
            <person name="Kellner H."/>
        </authorList>
    </citation>
    <scope>NUCLEOTIDE SEQUENCE [LARGE SCALE GENOMIC DNA]</scope>
    <source>
        <strain evidence="2 3">IHI B618</strain>
    </source>
</reference>
<dbReference type="OrthoDB" id="3070163at2759"/>
<accession>A0A4Q2D9I8</accession>
<evidence type="ECO:0000313" key="2">
    <source>
        <dbReference type="EMBL" id="RXW16237.1"/>
    </source>
</evidence>
<dbReference type="Proteomes" id="UP000290288">
    <property type="component" value="Unassembled WGS sequence"/>
</dbReference>